<dbReference type="InterPro" id="IPR052222">
    <property type="entry name" value="DESIGUAL"/>
</dbReference>
<feature type="transmembrane region" description="Helical" evidence="7">
    <location>
        <begin position="96"/>
        <end position="122"/>
    </location>
</feature>
<feature type="transmembrane region" description="Helical" evidence="7">
    <location>
        <begin position="57"/>
        <end position="76"/>
    </location>
</feature>
<sequence>MAEGKPSTLVILLLVVLHLIAFGFAIAAENRRSKGRLIHMYEGNVTYCVYSSDRATGYGVGAFLFLFLAEFLIMGVTKCMCCGGALTPGGSRAWAIIYFFSSWLTFLIAEACLVAGAAKNAYHTKYRNMIYADKLSCATLRKGVFLTGAAFVVITLLLSLMYYLKFAKARDGVAKVRDGMHKPTRAQSDVGMTSL</sequence>
<proteinExistence type="inferred from homology"/>
<organism evidence="8">
    <name type="scientific">Araucaria cunninghamii</name>
    <name type="common">Hoop pine</name>
    <name type="synonym">Moreton Bay pine</name>
    <dbReference type="NCBI Taxonomy" id="56994"/>
    <lineage>
        <taxon>Eukaryota</taxon>
        <taxon>Viridiplantae</taxon>
        <taxon>Streptophyta</taxon>
        <taxon>Embryophyta</taxon>
        <taxon>Tracheophyta</taxon>
        <taxon>Spermatophyta</taxon>
        <taxon>Pinopsida</taxon>
        <taxon>Pinidae</taxon>
        <taxon>Conifers II</taxon>
        <taxon>Araucariales</taxon>
        <taxon>Araucariaceae</taxon>
        <taxon>Araucaria</taxon>
    </lineage>
</organism>
<evidence type="ECO:0000256" key="1">
    <source>
        <dbReference type="ARBA" id="ARBA00004127"/>
    </source>
</evidence>
<keyword evidence="4 7" id="KW-1133">Transmembrane helix</keyword>
<comment type="subcellular location">
    <subcellularLocation>
        <location evidence="1">Endomembrane system</location>
        <topology evidence="1">Multi-pass membrane protein</topology>
    </subcellularLocation>
</comment>
<evidence type="ECO:0000256" key="7">
    <source>
        <dbReference type="SAM" id="Phobius"/>
    </source>
</evidence>
<dbReference type="InterPro" id="IPR009606">
    <property type="entry name" value="DEAL/Modifying_wall_lignin1/2"/>
</dbReference>
<evidence type="ECO:0008006" key="9">
    <source>
        <dbReference type="Google" id="ProtNLM"/>
    </source>
</evidence>
<evidence type="ECO:0000256" key="6">
    <source>
        <dbReference type="ARBA" id="ARBA00029467"/>
    </source>
</evidence>
<keyword evidence="2 7" id="KW-0812">Transmembrane</keyword>
<dbReference type="AlphaFoldDB" id="A0A0D6R6M8"/>
<feature type="transmembrane region" description="Helical" evidence="7">
    <location>
        <begin position="143"/>
        <end position="164"/>
    </location>
</feature>
<dbReference type="EMBL" id="GCKF01025927">
    <property type="protein sequence ID" value="JAG98396.1"/>
    <property type="molecule type" value="Transcribed_RNA"/>
</dbReference>
<keyword evidence="3" id="KW-0732">Signal</keyword>
<evidence type="ECO:0000256" key="5">
    <source>
        <dbReference type="ARBA" id="ARBA00023136"/>
    </source>
</evidence>
<protein>
    <recommendedName>
        <fullName evidence="9">Fiber protein Fb34</fullName>
    </recommendedName>
</protein>
<evidence type="ECO:0000313" key="8">
    <source>
        <dbReference type="EMBL" id="JAG98396.1"/>
    </source>
</evidence>
<evidence type="ECO:0000256" key="3">
    <source>
        <dbReference type="ARBA" id="ARBA00022729"/>
    </source>
</evidence>
<dbReference type="GO" id="GO:0012505">
    <property type="term" value="C:endomembrane system"/>
    <property type="evidence" value="ECO:0007669"/>
    <property type="project" value="UniProtKB-SubCell"/>
</dbReference>
<evidence type="ECO:0000256" key="4">
    <source>
        <dbReference type="ARBA" id="ARBA00022989"/>
    </source>
</evidence>
<comment type="similarity">
    <text evidence="6">Belongs to the DESIGUAL family.</text>
</comment>
<dbReference type="PANTHER" id="PTHR31769">
    <property type="entry name" value="OS07G0462200 PROTEIN-RELATED"/>
    <property type="match status" value="1"/>
</dbReference>
<dbReference type="Pfam" id="PF06749">
    <property type="entry name" value="DUF1218"/>
    <property type="match status" value="1"/>
</dbReference>
<name>A0A0D6R6M8_ARACU</name>
<evidence type="ECO:0000256" key="2">
    <source>
        <dbReference type="ARBA" id="ARBA00022692"/>
    </source>
</evidence>
<reference evidence="8" key="1">
    <citation type="submission" date="2015-03" db="EMBL/GenBank/DDBJ databases">
        <title>A transcriptome of Araucaria cunninghamii, an australian fine timber species.</title>
        <authorList>
            <person name="Jing Yi C.J.Y."/>
            <person name="Yin San L.Y.S."/>
            <person name="Abdul Karim S.S."/>
            <person name="Wan Azmi N.N."/>
            <person name="Hercus R.R."/>
            <person name="Croft L.L."/>
        </authorList>
    </citation>
    <scope>NUCLEOTIDE SEQUENCE</scope>
    <source>
        <strain evidence="8">MI0301</strain>
        <tissue evidence="8">Leaf</tissue>
    </source>
</reference>
<feature type="transmembrane region" description="Helical" evidence="7">
    <location>
        <begin position="6"/>
        <end position="28"/>
    </location>
</feature>
<accession>A0A0D6R6M8</accession>
<keyword evidence="5 7" id="KW-0472">Membrane</keyword>